<comment type="caution">
    <text evidence="1">The sequence shown here is derived from an EMBL/GenBank/DDBJ whole genome shotgun (WGS) entry which is preliminary data.</text>
</comment>
<evidence type="ECO:0000313" key="2">
    <source>
        <dbReference type="Proteomes" id="UP000805193"/>
    </source>
</evidence>
<accession>A0AC60QJD2</accession>
<organism evidence="1 2">
    <name type="scientific">Ixodes persulcatus</name>
    <name type="common">Taiga tick</name>
    <dbReference type="NCBI Taxonomy" id="34615"/>
    <lineage>
        <taxon>Eukaryota</taxon>
        <taxon>Metazoa</taxon>
        <taxon>Ecdysozoa</taxon>
        <taxon>Arthropoda</taxon>
        <taxon>Chelicerata</taxon>
        <taxon>Arachnida</taxon>
        <taxon>Acari</taxon>
        <taxon>Parasitiformes</taxon>
        <taxon>Ixodida</taxon>
        <taxon>Ixodoidea</taxon>
        <taxon>Ixodidae</taxon>
        <taxon>Ixodinae</taxon>
        <taxon>Ixodes</taxon>
    </lineage>
</organism>
<name>A0AC60QJD2_IXOPE</name>
<evidence type="ECO:0000313" key="1">
    <source>
        <dbReference type="EMBL" id="KAG0434486.1"/>
    </source>
</evidence>
<gene>
    <name evidence="1" type="ORF">HPB47_019074</name>
</gene>
<proteinExistence type="predicted"/>
<keyword evidence="2" id="KW-1185">Reference proteome</keyword>
<dbReference type="Proteomes" id="UP000805193">
    <property type="component" value="Unassembled WGS sequence"/>
</dbReference>
<dbReference type="EMBL" id="JABSTQ010008468">
    <property type="protein sequence ID" value="KAG0434486.1"/>
    <property type="molecule type" value="Genomic_DNA"/>
</dbReference>
<protein>
    <submittedName>
        <fullName evidence="1">Uncharacterized protein</fullName>
    </submittedName>
</protein>
<sequence length="500" mass="55893">MPLINWDEATATDLSLNMQLLTAYLQQSLQIAARSVNVTTLPDLSSTLSLFSGDGGISARRWLEDLERTQELASHRTGKTLRSSHRLESDNREPIQVVARMETSLSLIQWQTRVATQQQPQGESFVNYTLAKLKTVARCPVTLTDQQQLKYVIQGVRNRQHPSTESLFMTIVTDLDRTLDHNQSPTTPPAPGASAAPHPPLPRPRPSPPRPRLYTQPIAAAFSTYSPEELPGSKFTCMIVPVTVAGTSAILPQPAVVGVQLLPNERNQVQAILKRHAPLFATSDHDLGLHDKVGHTIDLVQVTPTAALADMQREDSECCAIRRHLTSSGDAGDECIVLDVLYRRSSADLCHLLELCHDSSGHMDLTRTLAKFECRYWWQRMSTTVSHYVESYLTCHLNTGLKRLYEFFCADDTGRSQPRWNAMPTLLLQVEDVIETSSPKRQKVVPLGPEELHELDYYSSEVIHPSRKCTKLRFLDSVAFASVKLNDAKSEISTEKLLLL</sequence>
<reference evidence="1 2" key="1">
    <citation type="journal article" date="2020" name="Cell">
        <title>Large-Scale Comparative Analyses of Tick Genomes Elucidate Their Genetic Diversity and Vector Capacities.</title>
        <authorList>
            <consortium name="Tick Genome and Microbiome Consortium (TIGMIC)"/>
            <person name="Jia N."/>
            <person name="Wang J."/>
            <person name="Shi W."/>
            <person name="Du L."/>
            <person name="Sun Y."/>
            <person name="Zhan W."/>
            <person name="Jiang J.F."/>
            <person name="Wang Q."/>
            <person name="Zhang B."/>
            <person name="Ji P."/>
            <person name="Bell-Sakyi L."/>
            <person name="Cui X.M."/>
            <person name="Yuan T.T."/>
            <person name="Jiang B.G."/>
            <person name="Yang W.F."/>
            <person name="Lam T.T."/>
            <person name="Chang Q.C."/>
            <person name="Ding S.J."/>
            <person name="Wang X.J."/>
            <person name="Zhu J.G."/>
            <person name="Ruan X.D."/>
            <person name="Zhao L."/>
            <person name="Wei J.T."/>
            <person name="Ye R.Z."/>
            <person name="Que T.C."/>
            <person name="Du C.H."/>
            <person name="Zhou Y.H."/>
            <person name="Cheng J.X."/>
            <person name="Dai P.F."/>
            <person name="Guo W.B."/>
            <person name="Han X.H."/>
            <person name="Huang E.J."/>
            <person name="Li L.F."/>
            <person name="Wei W."/>
            <person name="Gao Y.C."/>
            <person name="Liu J.Z."/>
            <person name="Shao H.Z."/>
            <person name="Wang X."/>
            <person name="Wang C.C."/>
            <person name="Yang T.C."/>
            <person name="Huo Q.B."/>
            <person name="Li W."/>
            <person name="Chen H.Y."/>
            <person name="Chen S.E."/>
            <person name="Zhou L.G."/>
            <person name="Ni X.B."/>
            <person name="Tian J.H."/>
            <person name="Sheng Y."/>
            <person name="Liu T."/>
            <person name="Pan Y.S."/>
            <person name="Xia L.Y."/>
            <person name="Li J."/>
            <person name="Zhao F."/>
            <person name="Cao W.C."/>
        </authorList>
    </citation>
    <scope>NUCLEOTIDE SEQUENCE [LARGE SCALE GENOMIC DNA]</scope>
    <source>
        <strain evidence="1">Iper-2018</strain>
    </source>
</reference>